<gene>
    <name evidence="4" type="ORF">NTGZN8_120020</name>
</gene>
<dbReference type="PANTHER" id="PTHR36449:SF1">
    <property type="entry name" value="ACETYLTRANSFERASE"/>
    <property type="match status" value="1"/>
</dbReference>
<accession>A0A916BD94</accession>
<evidence type="ECO:0000313" key="5">
    <source>
        <dbReference type="Proteomes" id="UP000675882"/>
    </source>
</evidence>
<evidence type="ECO:0000256" key="2">
    <source>
        <dbReference type="ARBA" id="ARBA00022679"/>
    </source>
</evidence>
<evidence type="ECO:0000256" key="1">
    <source>
        <dbReference type="ARBA" id="ARBA00022649"/>
    </source>
</evidence>
<proteinExistence type="predicted"/>
<comment type="caution">
    <text evidence="4">The sequence shown here is derived from an EMBL/GenBank/DDBJ whole genome shotgun (WGS) entry which is preliminary data.</text>
</comment>
<dbReference type="AlphaFoldDB" id="A0A916BD94"/>
<dbReference type="SUPFAM" id="SSF55729">
    <property type="entry name" value="Acyl-CoA N-acyltransferases (Nat)"/>
    <property type="match status" value="1"/>
</dbReference>
<protein>
    <submittedName>
        <fullName evidence="4">GNAT family N-acetyltransferase</fullName>
    </submittedName>
</protein>
<name>A0A916BD94_9PROT</name>
<keyword evidence="3" id="KW-0012">Acyltransferase</keyword>
<dbReference type="Proteomes" id="UP000675882">
    <property type="component" value="Unassembled WGS sequence"/>
</dbReference>
<evidence type="ECO:0000256" key="3">
    <source>
        <dbReference type="ARBA" id="ARBA00023315"/>
    </source>
</evidence>
<dbReference type="EMBL" id="CAJNBL010000004">
    <property type="protein sequence ID" value="CAE6691376.1"/>
    <property type="molecule type" value="Genomic_DNA"/>
</dbReference>
<dbReference type="InterPro" id="IPR016181">
    <property type="entry name" value="Acyl_CoA_acyltransferase"/>
</dbReference>
<keyword evidence="5" id="KW-1185">Reference proteome</keyword>
<keyword evidence="2" id="KW-0808">Transferase</keyword>
<organism evidence="4 5">
    <name type="scientific">Candidatus Nitrotoga fabula</name>
    <dbReference type="NCBI Taxonomy" id="2182327"/>
    <lineage>
        <taxon>Bacteria</taxon>
        <taxon>Pseudomonadati</taxon>
        <taxon>Pseudomonadota</taxon>
        <taxon>Betaproteobacteria</taxon>
        <taxon>Nitrosomonadales</taxon>
        <taxon>Gallionellaceae</taxon>
        <taxon>Candidatus Nitrotoga</taxon>
    </lineage>
</organism>
<reference evidence="4" key="1">
    <citation type="submission" date="2021-02" db="EMBL/GenBank/DDBJ databases">
        <authorList>
            <person name="Han P."/>
        </authorList>
    </citation>
    <scope>NUCLEOTIDE SEQUENCE</scope>
    <source>
        <strain evidence="4">Candidatus Nitrotoga sp. ZN8</strain>
    </source>
</reference>
<dbReference type="PANTHER" id="PTHR36449">
    <property type="entry name" value="ACETYLTRANSFERASE-RELATED"/>
    <property type="match status" value="1"/>
</dbReference>
<evidence type="ECO:0000313" key="4">
    <source>
        <dbReference type="EMBL" id="CAE6691376.1"/>
    </source>
</evidence>
<dbReference type="GO" id="GO:0016746">
    <property type="term" value="F:acyltransferase activity"/>
    <property type="evidence" value="ECO:0007669"/>
    <property type="project" value="UniProtKB-KW"/>
</dbReference>
<dbReference type="RefSeq" id="WP_213035046.1">
    <property type="nucleotide sequence ID" value="NZ_CAJNBL010000004.1"/>
</dbReference>
<dbReference type="Gene3D" id="3.40.630.30">
    <property type="match status" value="1"/>
</dbReference>
<sequence>MGRYVAPLDQTHDVKNFDCGTDKLNRWLQTIASQHQAKGLSKTFVLVDDNAPTVIIGFYALAIRRMTPRETLPAELARKFPSDIPGYTLARLAIANRSTGKGFGADLLVDAMYRAKQVSDQVGGAFLFVDAKDQTAANFYSHFGFIPLPDDPLTLVMPMSTIRDG</sequence>
<keyword evidence="1" id="KW-1277">Toxin-antitoxin system</keyword>